<reference evidence="2" key="1">
    <citation type="submission" date="2020-11" db="EMBL/GenBank/DDBJ databases">
        <title>Nocardioides sp. nov., isolated from Soil of Cynanchum wilfordii Hemsley rhizosphere.</title>
        <authorList>
            <person name="Lee J.-S."/>
            <person name="Suh M.K."/>
            <person name="Kim J.-S."/>
        </authorList>
    </citation>
    <scope>NUCLEOTIDE SEQUENCE</scope>
    <source>
        <strain evidence="2">KCTC 19275</strain>
    </source>
</reference>
<name>A0A930V6G4_9ACTN</name>
<dbReference type="Pfam" id="PF01814">
    <property type="entry name" value="Hemerythrin"/>
    <property type="match status" value="1"/>
</dbReference>
<sequence length="241" mass="27593">MTTTYPEQLMLPGQAAAPAGPVDMMMMYLMHHAFRRDLARFAGAVPHTPVDDLGTWTALAARWDKFAEVLHEHHSGEDAGIWPFLLERADDDERATLLAMEAEHDTIDPQLASCEQLLGELSRSADGQDRERLKARLAVRLAETRELLDHHLRHEETEALVILQRHMTAEDWERIEKEHFGDTKRNLPLLAFICNWLAEDLAPAVVDETYAKAGQAFRVVMWFGRRKFRRLERAAFAYLPA</sequence>
<proteinExistence type="predicted"/>
<gene>
    <name evidence="2" type="ORF">ISU07_01330</name>
</gene>
<dbReference type="InterPro" id="IPR012312">
    <property type="entry name" value="Hemerythrin-like"/>
</dbReference>
<evidence type="ECO:0000313" key="3">
    <source>
        <dbReference type="Proteomes" id="UP000640489"/>
    </source>
</evidence>
<evidence type="ECO:0000259" key="1">
    <source>
        <dbReference type="Pfam" id="PF01814"/>
    </source>
</evidence>
<keyword evidence="3" id="KW-1185">Reference proteome</keyword>
<dbReference type="AlphaFoldDB" id="A0A930V6G4"/>
<dbReference type="CDD" id="cd12108">
    <property type="entry name" value="Hr-like"/>
    <property type="match status" value="1"/>
</dbReference>
<feature type="domain" description="Hemerythrin-like" evidence="1">
    <location>
        <begin position="27"/>
        <end position="159"/>
    </location>
</feature>
<comment type="caution">
    <text evidence="2">The sequence shown here is derived from an EMBL/GenBank/DDBJ whole genome shotgun (WGS) entry which is preliminary data.</text>
</comment>
<dbReference type="Proteomes" id="UP000640489">
    <property type="component" value="Unassembled WGS sequence"/>
</dbReference>
<dbReference type="EMBL" id="JADKPN010000001">
    <property type="protein sequence ID" value="MBF4761754.1"/>
    <property type="molecule type" value="Genomic_DNA"/>
</dbReference>
<protein>
    <submittedName>
        <fullName evidence="2">Hemerythrin domain-containing protein</fullName>
    </submittedName>
</protein>
<organism evidence="2 3">
    <name type="scientific">Nocardioides islandensis</name>
    <dbReference type="NCBI Taxonomy" id="433663"/>
    <lineage>
        <taxon>Bacteria</taxon>
        <taxon>Bacillati</taxon>
        <taxon>Actinomycetota</taxon>
        <taxon>Actinomycetes</taxon>
        <taxon>Propionibacteriales</taxon>
        <taxon>Nocardioidaceae</taxon>
        <taxon>Nocardioides</taxon>
    </lineage>
</organism>
<dbReference type="Gene3D" id="1.20.120.520">
    <property type="entry name" value="nmb1532 protein domain like"/>
    <property type="match status" value="1"/>
</dbReference>
<evidence type="ECO:0000313" key="2">
    <source>
        <dbReference type="EMBL" id="MBF4761754.1"/>
    </source>
</evidence>
<accession>A0A930V6G4</accession>
<dbReference type="RefSeq" id="WP_194704947.1">
    <property type="nucleotide sequence ID" value="NZ_JADKPN010000001.1"/>
</dbReference>